<protein>
    <recommendedName>
        <fullName evidence="2">N-acetylmuramoyl-L-alanine amidase</fullName>
        <ecNumber evidence="2">3.5.1.28</ecNumber>
    </recommendedName>
</protein>
<organism evidence="7 8">
    <name type="scientific">Pseudocalidococcus azoricus BACA0444</name>
    <dbReference type="NCBI Taxonomy" id="2918990"/>
    <lineage>
        <taxon>Bacteria</taxon>
        <taxon>Bacillati</taxon>
        <taxon>Cyanobacteriota</taxon>
        <taxon>Cyanophyceae</taxon>
        <taxon>Acaryochloridales</taxon>
        <taxon>Thermosynechococcaceae</taxon>
        <taxon>Pseudocalidococcus</taxon>
        <taxon>Pseudocalidococcus azoricus</taxon>
    </lineage>
</organism>
<dbReference type="PANTHER" id="PTHR30417:SF1">
    <property type="entry name" value="N-ACETYLMURAMOYL-L-ALANINE AMIDASE AMID"/>
    <property type="match status" value="1"/>
</dbReference>
<dbReference type="Gene3D" id="3.40.80.10">
    <property type="entry name" value="Peptidoglycan recognition protein-like"/>
    <property type="match status" value="1"/>
</dbReference>
<dbReference type="SUPFAM" id="SSF55846">
    <property type="entry name" value="N-acetylmuramoyl-L-alanine amidase-like"/>
    <property type="match status" value="1"/>
</dbReference>
<dbReference type="Proteomes" id="UP001268256">
    <property type="component" value="Unassembled WGS sequence"/>
</dbReference>
<dbReference type="SMART" id="SM00644">
    <property type="entry name" value="Ami_2"/>
    <property type="match status" value="1"/>
</dbReference>
<dbReference type="GO" id="GO:0009254">
    <property type="term" value="P:peptidoglycan turnover"/>
    <property type="evidence" value="ECO:0007669"/>
    <property type="project" value="TreeGrafter"/>
</dbReference>
<keyword evidence="5" id="KW-1133">Transmembrane helix</keyword>
<gene>
    <name evidence="7" type="ORF">RIF25_14540</name>
</gene>
<keyword evidence="4" id="KW-0961">Cell wall biogenesis/degradation</keyword>
<name>A0AAE4K0I9_9CYAN</name>
<keyword evidence="5" id="KW-0472">Membrane</keyword>
<evidence type="ECO:0000256" key="3">
    <source>
        <dbReference type="ARBA" id="ARBA00022801"/>
    </source>
</evidence>
<dbReference type="CDD" id="cd06583">
    <property type="entry name" value="PGRP"/>
    <property type="match status" value="1"/>
</dbReference>
<dbReference type="RefSeq" id="WP_322879236.1">
    <property type="nucleotide sequence ID" value="NZ_JAVMIP010000020.1"/>
</dbReference>
<feature type="domain" description="N-acetylmuramoyl-L-alanine amidase" evidence="6">
    <location>
        <begin position="129"/>
        <end position="278"/>
    </location>
</feature>
<comment type="caution">
    <text evidence="7">The sequence shown here is derived from an EMBL/GenBank/DDBJ whole genome shotgun (WGS) entry which is preliminary data.</text>
</comment>
<evidence type="ECO:0000313" key="8">
    <source>
        <dbReference type="Proteomes" id="UP001268256"/>
    </source>
</evidence>
<keyword evidence="8" id="KW-1185">Reference proteome</keyword>
<keyword evidence="3 7" id="KW-0378">Hydrolase</keyword>
<dbReference type="InterPro" id="IPR036505">
    <property type="entry name" value="Amidase/PGRP_sf"/>
</dbReference>
<evidence type="ECO:0000259" key="6">
    <source>
        <dbReference type="SMART" id="SM00644"/>
    </source>
</evidence>
<comment type="catalytic activity">
    <reaction evidence="1">
        <text>Hydrolyzes the link between N-acetylmuramoyl residues and L-amino acid residues in certain cell-wall glycopeptides.</text>
        <dbReference type="EC" id="3.5.1.28"/>
    </reaction>
</comment>
<sequence length="297" mass="32633">MVKKILQLQFRRYLVSLGLAGLVIFAAIHWVRVSASMPTPSVSATSSLSGLAALSPDQTIPNLSLIPPPSTPNPPALISTQANVTAPTPAVSQAPTPSPNLPTSCTATLPAPLWFNVAIHPSNYGDRFRQDAQGRPVTNQYLIVLHETVSSGLAAINTFRTYHPRDEDQRSYHDLILLDGTIVHLLDWQKRAFGAGNSEFRGEAVQTNPNLPSSVNNFALHFSLETPPNGYNNGPRHQGYTAAQYRSLAWLVAQTRLGDDRITTHKTIDRASGKQDPRSFDSRQFQAWLTEFRQSLC</sequence>
<dbReference type="PANTHER" id="PTHR30417">
    <property type="entry name" value="N-ACETYLMURAMOYL-L-ALANINE AMIDASE AMID"/>
    <property type="match status" value="1"/>
</dbReference>
<dbReference type="EC" id="3.5.1.28" evidence="2"/>
<accession>A0AAE4K0I9</accession>
<dbReference type="GO" id="GO:0009253">
    <property type="term" value="P:peptidoglycan catabolic process"/>
    <property type="evidence" value="ECO:0007669"/>
    <property type="project" value="InterPro"/>
</dbReference>
<dbReference type="InterPro" id="IPR002502">
    <property type="entry name" value="Amidase_domain"/>
</dbReference>
<evidence type="ECO:0000256" key="2">
    <source>
        <dbReference type="ARBA" id="ARBA00011901"/>
    </source>
</evidence>
<dbReference type="Pfam" id="PF01510">
    <property type="entry name" value="Amidase_2"/>
    <property type="match status" value="1"/>
</dbReference>
<feature type="transmembrane region" description="Helical" evidence="5">
    <location>
        <begin position="12"/>
        <end position="31"/>
    </location>
</feature>
<dbReference type="GO" id="GO:0008745">
    <property type="term" value="F:N-acetylmuramoyl-L-alanine amidase activity"/>
    <property type="evidence" value="ECO:0007669"/>
    <property type="project" value="UniProtKB-EC"/>
</dbReference>
<dbReference type="AlphaFoldDB" id="A0AAE4K0I9"/>
<keyword evidence="5" id="KW-0812">Transmembrane</keyword>
<dbReference type="InterPro" id="IPR051206">
    <property type="entry name" value="NAMLAA_amidase_2"/>
</dbReference>
<dbReference type="GO" id="GO:0071555">
    <property type="term" value="P:cell wall organization"/>
    <property type="evidence" value="ECO:0007669"/>
    <property type="project" value="UniProtKB-KW"/>
</dbReference>
<evidence type="ECO:0000256" key="4">
    <source>
        <dbReference type="ARBA" id="ARBA00023316"/>
    </source>
</evidence>
<evidence type="ECO:0000256" key="1">
    <source>
        <dbReference type="ARBA" id="ARBA00001561"/>
    </source>
</evidence>
<reference evidence="8" key="1">
    <citation type="submission" date="2023-07" db="EMBL/GenBank/DDBJ databases">
        <authorList>
            <person name="Luz R."/>
            <person name="Cordeiro R."/>
            <person name="Fonseca A."/>
            <person name="Goncalves V."/>
        </authorList>
    </citation>
    <scope>NUCLEOTIDE SEQUENCE [LARGE SCALE GENOMIC DNA]</scope>
    <source>
        <strain evidence="8">BACA0444</strain>
    </source>
</reference>
<proteinExistence type="predicted"/>
<evidence type="ECO:0000256" key="5">
    <source>
        <dbReference type="SAM" id="Phobius"/>
    </source>
</evidence>
<evidence type="ECO:0000313" key="7">
    <source>
        <dbReference type="EMBL" id="MDS3862017.1"/>
    </source>
</evidence>
<dbReference type="EMBL" id="JAVMIP010000020">
    <property type="protein sequence ID" value="MDS3862017.1"/>
    <property type="molecule type" value="Genomic_DNA"/>
</dbReference>